<evidence type="ECO:0000313" key="2">
    <source>
        <dbReference type="EMBL" id="GEO33077.1"/>
    </source>
</evidence>
<feature type="compositionally biased region" description="Pro residues" evidence="1">
    <location>
        <begin position="364"/>
        <end position="378"/>
    </location>
</feature>
<feature type="region of interest" description="Disordered" evidence="1">
    <location>
        <begin position="262"/>
        <end position="378"/>
    </location>
</feature>
<accession>A0A512D9N1</accession>
<name>A0A512D9N1_9CELL</name>
<gene>
    <name evidence="2" type="ORF">CAE01nite_08020</name>
</gene>
<dbReference type="CDD" id="cd00719">
    <property type="entry name" value="GIY-YIG_SF"/>
    <property type="match status" value="2"/>
</dbReference>
<evidence type="ECO:0008006" key="4">
    <source>
        <dbReference type="Google" id="ProtNLM"/>
    </source>
</evidence>
<proteinExistence type="predicted"/>
<evidence type="ECO:0000256" key="1">
    <source>
        <dbReference type="SAM" id="MobiDB-lite"/>
    </source>
</evidence>
<dbReference type="EMBL" id="BJYY01000002">
    <property type="protein sequence ID" value="GEO33077.1"/>
    <property type="molecule type" value="Genomic_DNA"/>
</dbReference>
<evidence type="ECO:0000313" key="3">
    <source>
        <dbReference type="Proteomes" id="UP000321181"/>
    </source>
</evidence>
<keyword evidence="3" id="KW-1185">Reference proteome</keyword>
<dbReference type="AlphaFoldDB" id="A0A512D9N1"/>
<comment type="caution">
    <text evidence="2">The sequence shown here is derived from an EMBL/GenBank/DDBJ whole genome shotgun (WGS) entry which is preliminary data.</text>
</comment>
<organism evidence="2 3">
    <name type="scientific">Cellulomonas aerilata</name>
    <dbReference type="NCBI Taxonomy" id="515326"/>
    <lineage>
        <taxon>Bacteria</taxon>
        <taxon>Bacillati</taxon>
        <taxon>Actinomycetota</taxon>
        <taxon>Actinomycetes</taxon>
        <taxon>Micrococcales</taxon>
        <taxon>Cellulomonadaceae</taxon>
        <taxon>Cellulomonas</taxon>
    </lineage>
</organism>
<sequence>MARQANSGVDVGGIYVLRDAITHEVRYVGRTEDFAQRAKQHAARAKTDEAFADLVFTPLHGTDDLNLQRGLEQHYLEAFRAQHADLLNRNEATGRSHRERYLRLSEAYVGRTGPAQFVVDGHGPDGREQSPGTRTQAPNSALEFGGIYVLRDPETHAVRYIGRTEDFGRRAREHALDDRFQGLVFTPYHGTNDLNAQRGLEQYYYERFSAVQDVRLLNESKPINPSHPLRDRYREDAAPHVEGRIWSDGTRTVDGHQITLESDQAEALRNGEPTATGPETGQPGRTFVEPTATGPETGEPGRTFGEPTATGPETGEPGRTFGEPTATGPETGQPGRTFGEKNPPNEAPNRSGRDNTRSDRRPETPPPPPPTPPRPPSK</sequence>
<feature type="compositionally biased region" description="Basic and acidic residues" evidence="1">
    <location>
        <begin position="351"/>
        <end position="363"/>
    </location>
</feature>
<reference evidence="2 3" key="1">
    <citation type="submission" date="2019-07" db="EMBL/GenBank/DDBJ databases">
        <title>Whole genome shotgun sequence of Cellulomonas aerilata NBRC 106308.</title>
        <authorList>
            <person name="Hosoyama A."/>
            <person name="Uohara A."/>
            <person name="Ohji S."/>
            <person name="Ichikawa N."/>
        </authorList>
    </citation>
    <scope>NUCLEOTIDE SEQUENCE [LARGE SCALE GENOMIC DNA]</scope>
    <source>
        <strain evidence="2 3">NBRC 106308</strain>
    </source>
</reference>
<protein>
    <recommendedName>
        <fullName evidence="4">GIY-YIG domain-containing protein</fullName>
    </recommendedName>
</protein>
<dbReference type="Proteomes" id="UP000321181">
    <property type="component" value="Unassembled WGS sequence"/>
</dbReference>